<keyword evidence="3" id="KW-1185">Reference proteome</keyword>
<reference evidence="2" key="1">
    <citation type="submission" date="2022-11" db="EMBL/GenBank/DDBJ databases">
        <authorList>
            <person name="Morgan W.R."/>
            <person name="Tartar A."/>
        </authorList>
    </citation>
    <scope>NUCLEOTIDE SEQUENCE</scope>
    <source>
        <strain evidence="2">ARSEF 373</strain>
    </source>
</reference>
<proteinExistence type="predicted"/>
<name>A0AAV2YT66_9STRA</name>
<feature type="compositionally biased region" description="Basic and acidic residues" evidence="1">
    <location>
        <begin position="33"/>
        <end position="59"/>
    </location>
</feature>
<dbReference type="AlphaFoldDB" id="A0AAV2YT66"/>
<organism evidence="2 3">
    <name type="scientific">Lagenidium giganteum</name>
    <dbReference type="NCBI Taxonomy" id="4803"/>
    <lineage>
        <taxon>Eukaryota</taxon>
        <taxon>Sar</taxon>
        <taxon>Stramenopiles</taxon>
        <taxon>Oomycota</taxon>
        <taxon>Peronosporomycetes</taxon>
        <taxon>Pythiales</taxon>
        <taxon>Pythiaceae</taxon>
    </lineage>
</organism>
<gene>
    <name evidence="2" type="ORF">N0F65_000172</name>
</gene>
<protein>
    <submittedName>
        <fullName evidence="2">Uncharacterized protein</fullName>
    </submittedName>
</protein>
<dbReference type="Proteomes" id="UP001146120">
    <property type="component" value="Unassembled WGS sequence"/>
</dbReference>
<evidence type="ECO:0000313" key="3">
    <source>
        <dbReference type="Proteomes" id="UP001146120"/>
    </source>
</evidence>
<feature type="region of interest" description="Disordered" evidence="1">
    <location>
        <begin position="33"/>
        <end position="73"/>
    </location>
</feature>
<evidence type="ECO:0000313" key="2">
    <source>
        <dbReference type="EMBL" id="DAZ96606.1"/>
    </source>
</evidence>
<reference evidence="2" key="2">
    <citation type="journal article" date="2023" name="Microbiol Resour">
        <title>Decontamination and Annotation of the Draft Genome Sequence of the Oomycete Lagenidium giganteum ARSEF 373.</title>
        <authorList>
            <person name="Morgan W.R."/>
            <person name="Tartar A."/>
        </authorList>
    </citation>
    <scope>NUCLEOTIDE SEQUENCE</scope>
    <source>
        <strain evidence="2">ARSEF 373</strain>
    </source>
</reference>
<feature type="non-terminal residue" evidence="2">
    <location>
        <position position="1"/>
    </location>
</feature>
<accession>A0AAV2YT66</accession>
<evidence type="ECO:0000256" key="1">
    <source>
        <dbReference type="SAM" id="MobiDB-lite"/>
    </source>
</evidence>
<comment type="caution">
    <text evidence="2">The sequence shown here is derived from an EMBL/GenBank/DDBJ whole genome shotgun (WGS) entry which is preliminary data.</text>
</comment>
<dbReference type="EMBL" id="DAKRPA010000162">
    <property type="protein sequence ID" value="DAZ96606.1"/>
    <property type="molecule type" value="Genomic_DNA"/>
</dbReference>
<sequence>KRLTKKPYSHEQYIRTRESRLAAQKRYYQKNREKRLAQQKEYDDAHRDEISTRHKENKYTSRKTKKEVECAAE</sequence>